<dbReference type="AlphaFoldDB" id="Q13H95"/>
<organism evidence="5 6">
    <name type="scientific">Paraburkholderia xenovorans (strain LB400)</name>
    <dbReference type="NCBI Taxonomy" id="266265"/>
    <lineage>
        <taxon>Bacteria</taxon>
        <taxon>Pseudomonadati</taxon>
        <taxon>Pseudomonadota</taxon>
        <taxon>Betaproteobacteria</taxon>
        <taxon>Burkholderiales</taxon>
        <taxon>Burkholderiaceae</taxon>
        <taxon>Paraburkholderia</taxon>
    </lineage>
</organism>
<feature type="signal peptide" evidence="3">
    <location>
        <begin position="1"/>
        <end position="25"/>
    </location>
</feature>
<evidence type="ECO:0000313" key="6">
    <source>
        <dbReference type="Proteomes" id="UP000001817"/>
    </source>
</evidence>
<keyword evidence="6" id="KW-1185">Reference proteome</keyword>
<dbReference type="PROSITE" id="PS51257">
    <property type="entry name" value="PROKAR_LIPOPROTEIN"/>
    <property type="match status" value="1"/>
</dbReference>
<dbReference type="STRING" id="266265.Bxe_C0646"/>
<gene>
    <name evidence="5" type="ORF">Bxe_C0646</name>
</gene>
<sequence>MFIRTLQRAAAVGLALIGACVPGLAAGSGKPAFVDPLDAPAAVAVSPARQPMTAVAYAGSRLVAVGQRGVIVVSDNRGQTWRQVPSPVQSDLTAVTFPSATEGWAVGHDGVILHSSNGGQTWVKQLDGRIANARFVAFYRAAAASGNTNAAPLLQQEERNAKAGASLPWLDVWFDTPQRGYAVGSFGIVAVTTDGGKNWLPGLEYVDNPDFLNLNAIRGINGDIFIAGERGTVFRLDRSSGRFERLSSGYTGSFFGIAGNGKRLFAFGLRGTVYESTDRGDTWQQARSGTDSSLNDAATLADGTVVICGSRALLLAGDPVTGELRRVSADTPMMFAGIATNGDGQVALSGSSGVMIESIPARR</sequence>
<dbReference type="OrthoDB" id="9767885at2"/>
<dbReference type="InterPro" id="IPR028203">
    <property type="entry name" value="PSII_CF48-like_dom"/>
</dbReference>
<dbReference type="GO" id="GO:0009523">
    <property type="term" value="C:photosystem II"/>
    <property type="evidence" value="ECO:0007669"/>
    <property type="project" value="UniProtKB-KW"/>
</dbReference>
<reference evidence="5 6" key="1">
    <citation type="journal article" date="2006" name="Proc. Natl. Acad. Sci. U.S.A.">
        <title>Burkholderia xenovorans LB400 harbors a multi-replicon, 9.73-Mbp genome shaped for versatility.</title>
        <authorList>
            <person name="Chain P.S."/>
            <person name="Denef V.J."/>
            <person name="Konstantinidis K.T."/>
            <person name="Vergez L.M."/>
            <person name="Agullo L."/>
            <person name="Reyes V.L."/>
            <person name="Hauser L."/>
            <person name="Cordova M."/>
            <person name="Gomez L."/>
            <person name="Gonzalez M."/>
            <person name="Land M."/>
            <person name="Lao V."/>
            <person name="Larimer F."/>
            <person name="LiPuma J.J."/>
            <person name="Mahenthiralingam E."/>
            <person name="Malfatti S.A."/>
            <person name="Marx C.J."/>
            <person name="Parnell J.J."/>
            <person name="Ramette A."/>
            <person name="Richardson P."/>
            <person name="Seeger M."/>
            <person name="Smith D."/>
            <person name="Spilker T."/>
            <person name="Sul W.J."/>
            <person name="Tsoi T.V."/>
            <person name="Ulrich L.E."/>
            <person name="Zhulin I.B."/>
            <person name="Tiedje J.M."/>
        </authorList>
    </citation>
    <scope>NUCLEOTIDE SEQUENCE [LARGE SCALE GENOMIC DNA]</scope>
    <source>
        <strain evidence="5 6">LB400</strain>
    </source>
</reference>
<dbReference type="Gene3D" id="2.130.10.10">
    <property type="entry name" value="YVTN repeat-like/Quinoprotein amine dehydrogenase"/>
    <property type="match status" value="2"/>
</dbReference>
<protein>
    <recommendedName>
        <fullName evidence="4">Photosynthesis system II assembly factor Ycf48/Hcf136-like domain-containing protein</fullName>
    </recommendedName>
</protein>
<keyword evidence="3" id="KW-0732">Signal</keyword>
<name>Q13H95_PARXL</name>
<dbReference type="KEGG" id="bxb:DR64_7798"/>
<feature type="chain" id="PRO_5004182221" description="Photosynthesis system II assembly factor Ycf48/Hcf136-like domain-containing protein" evidence="3">
    <location>
        <begin position="26"/>
        <end position="363"/>
    </location>
</feature>
<feature type="domain" description="Photosynthesis system II assembly factor Ycf48/Hcf136-like" evidence="4">
    <location>
        <begin position="169"/>
        <end position="311"/>
    </location>
</feature>
<dbReference type="Proteomes" id="UP000001817">
    <property type="component" value="Chromosome 3"/>
</dbReference>
<dbReference type="InterPro" id="IPR015943">
    <property type="entry name" value="WD40/YVTN_repeat-like_dom_sf"/>
</dbReference>
<dbReference type="PANTHER" id="PTHR47199:SF2">
    <property type="entry name" value="PHOTOSYSTEM II STABILITY_ASSEMBLY FACTOR HCF136, CHLOROPLASTIC"/>
    <property type="match status" value="1"/>
</dbReference>
<proteinExistence type="predicted"/>
<evidence type="ECO:0000256" key="1">
    <source>
        <dbReference type="ARBA" id="ARBA00022531"/>
    </source>
</evidence>
<evidence type="ECO:0000256" key="3">
    <source>
        <dbReference type="SAM" id="SignalP"/>
    </source>
</evidence>
<evidence type="ECO:0000313" key="5">
    <source>
        <dbReference type="EMBL" id="ABE36544.1"/>
    </source>
</evidence>
<dbReference type="RefSeq" id="WP_011493800.1">
    <property type="nucleotide sequence ID" value="NC_007953.1"/>
</dbReference>
<accession>Q13H95</accession>
<dbReference type="SUPFAM" id="SSF110296">
    <property type="entry name" value="Oligoxyloglucan reducing end-specific cellobiohydrolase"/>
    <property type="match status" value="1"/>
</dbReference>
<evidence type="ECO:0000256" key="2">
    <source>
        <dbReference type="ARBA" id="ARBA00023276"/>
    </source>
</evidence>
<keyword evidence="2" id="KW-0604">Photosystem II</keyword>
<keyword evidence="1" id="KW-0602">Photosynthesis</keyword>
<dbReference type="EMBL" id="CP000272">
    <property type="protein sequence ID" value="ABE36544.1"/>
    <property type="molecule type" value="Genomic_DNA"/>
</dbReference>
<dbReference type="Pfam" id="PF14870">
    <property type="entry name" value="PSII_BNR"/>
    <property type="match status" value="2"/>
</dbReference>
<dbReference type="KEGG" id="bxe:Bxe_C0646"/>
<dbReference type="PATRIC" id="fig|266265.5.peg.8408"/>
<dbReference type="GO" id="GO:0015979">
    <property type="term" value="P:photosynthesis"/>
    <property type="evidence" value="ECO:0007669"/>
    <property type="project" value="UniProtKB-KW"/>
</dbReference>
<feature type="domain" description="Photosynthesis system II assembly factor Ycf48/Hcf136-like" evidence="4">
    <location>
        <begin position="65"/>
        <end position="124"/>
    </location>
</feature>
<evidence type="ECO:0000259" key="4">
    <source>
        <dbReference type="Pfam" id="PF14870"/>
    </source>
</evidence>
<dbReference type="PANTHER" id="PTHR47199">
    <property type="entry name" value="PHOTOSYSTEM II STABILITY/ASSEMBLY FACTOR HCF136, CHLOROPLASTIC"/>
    <property type="match status" value="1"/>
</dbReference>
<dbReference type="eggNOG" id="COG4447">
    <property type="taxonomic scope" value="Bacteria"/>
</dbReference>